<dbReference type="GO" id="GO:0006508">
    <property type="term" value="P:proteolysis"/>
    <property type="evidence" value="ECO:0007669"/>
    <property type="project" value="UniProtKB-KW"/>
</dbReference>
<comment type="similarity">
    <text evidence="2 8">Belongs to the peptidase M14 family.</text>
</comment>
<keyword evidence="11" id="KW-1185">Reference proteome</keyword>
<dbReference type="PROSITE" id="PS00132">
    <property type="entry name" value="CARBOXYPEPT_ZN_1"/>
    <property type="match status" value="1"/>
</dbReference>
<evidence type="ECO:0000256" key="5">
    <source>
        <dbReference type="ARBA" id="ARBA00022801"/>
    </source>
</evidence>
<dbReference type="Pfam" id="PF00246">
    <property type="entry name" value="Peptidase_M14"/>
    <property type="match status" value="1"/>
</dbReference>
<evidence type="ECO:0000256" key="7">
    <source>
        <dbReference type="ARBA" id="ARBA00023049"/>
    </source>
</evidence>
<dbReference type="GO" id="GO:0005615">
    <property type="term" value="C:extracellular space"/>
    <property type="evidence" value="ECO:0007669"/>
    <property type="project" value="TreeGrafter"/>
</dbReference>
<dbReference type="AlphaFoldDB" id="A0A437QSB1"/>
<comment type="caution">
    <text evidence="10">The sequence shown here is derived from an EMBL/GenBank/DDBJ whole genome shotgun (WGS) entry which is preliminary data.</text>
</comment>
<evidence type="ECO:0000313" key="11">
    <source>
        <dbReference type="Proteomes" id="UP000283077"/>
    </source>
</evidence>
<evidence type="ECO:0000256" key="2">
    <source>
        <dbReference type="ARBA" id="ARBA00005988"/>
    </source>
</evidence>
<keyword evidence="7" id="KW-0482">Metalloprotease</keyword>
<comment type="caution">
    <text evidence="8">Lacks conserved residue(s) required for the propagation of feature annotation.</text>
</comment>
<accession>A0A437QSB1</accession>
<dbReference type="Gene3D" id="3.40.630.10">
    <property type="entry name" value="Zn peptidases"/>
    <property type="match status" value="1"/>
</dbReference>
<dbReference type="InterPro" id="IPR000834">
    <property type="entry name" value="Peptidase_M14"/>
</dbReference>
<organism evidence="10 11">
    <name type="scientific">Rheinheimera riviphila</name>
    <dbReference type="NCBI Taxonomy" id="1834037"/>
    <lineage>
        <taxon>Bacteria</taxon>
        <taxon>Pseudomonadati</taxon>
        <taxon>Pseudomonadota</taxon>
        <taxon>Gammaproteobacteria</taxon>
        <taxon>Chromatiales</taxon>
        <taxon>Chromatiaceae</taxon>
        <taxon>Rheinheimera</taxon>
    </lineage>
</organism>
<evidence type="ECO:0000256" key="6">
    <source>
        <dbReference type="ARBA" id="ARBA00022833"/>
    </source>
</evidence>
<keyword evidence="6" id="KW-0862">Zinc</keyword>
<feature type="domain" description="Peptidase M14" evidence="9">
    <location>
        <begin position="2"/>
        <end position="342"/>
    </location>
</feature>
<dbReference type="SUPFAM" id="SSF53187">
    <property type="entry name" value="Zn-dependent exopeptidases"/>
    <property type="match status" value="1"/>
</dbReference>
<evidence type="ECO:0000256" key="1">
    <source>
        <dbReference type="ARBA" id="ARBA00001947"/>
    </source>
</evidence>
<dbReference type="EMBL" id="SACS01000010">
    <property type="protein sequence ID" value="RVU37408.1"/>
    <property type="molecule type" value="Genomic_DNA"/>
</dbReference>
<protein>
    <submittedName>
        <fullName evidence="10">DUF2817 domain-containing protein</fullName>
    </submittedName>
</protein>
<proteinExistence type="inferred from homology"/>
<dbReference type="RefSeq" id="WP_127699133.1">
    <property type="nucleotide sequence ID" value="NZ_SACS01000010.1"/>
</dbReference>
<name>A0A437QSB1_9GAMM</name>
<dbReference type="PROSITE" id="PS52035">
    <property type="entry name" value="PEPTIDASE_M14"/>
    <property type="match status" value="1"/>
</dbReference>
<evidence type="ECO:0000256" key="4">
    <source>
        <dbReference type="ARBA" id="ARBA00022723"/>
    </source>
</evidence>
<keyword evidence="4" id="KW-0479">Metal-binding</keyword>
<reference evidence="10 11" key="1">
    <citation type="submission" date="2019-01" db="EMBL/GenBank/DDBJ databases">
        <authorList>
            <person name="Chen W.-M."/>
        </authorList>
    </citation>
    <scope>NUCLEOTIDE SEQUENCE [LARGE SCALE GENOMIC DNA]</scope>
    <source>
        <strain evidence="10 11">KYPC3</strain>
    </source>
</reference>
<dbReference type="GO" id="GO:0004181">
    <property type="term" value="F:metallocarboxypeptidase activity"/>
    <property type="evidence" value="ECO:0007669"/>
    <property type="project" value="InterPro"/>
</dbReference>
<keyword evidence="5" id="KW-0378">Hydrolase</keyword>
<dbReference type="GO" id="GO:0008270">
    <property type="term" value="F:zinc ion binding"/>
    <property type="evidence" value="ECO:0007669"/>
    <property type="project" value="InterPro"/>
</dbReference>
<evidence type="ECO:0000256" key="3">
    <source>
        <dbReference type="ARBA" id="ARBA00022670"/>
    </source>
</evidence>
<sequence>MSAYSLPELHQLELLLRSAPDLVQSKVLGLIDFQQQQLPIYAITVGNAAPDKPVLLLTAGVHGLERIGTQVLLAFLEGLCSRLQWDPNFAALFDKVQLCLLPLINPSGMALGWRSNQHHVDLMRNAPVDCTEKAAWLLGGQRYSKRLPWYRGLAGELQQETGWVIEYVQQLFKAPFVLALDCHSGFGRTDRLWFPYAKSALQPIAHLAQMHRLRELFFQTYPQQNYIFEPQSRHYLCHGDLWDYLYDLSQQPAASHAAGVADAPTFLPLTLEMGSWNWVRKNPFQLLRSHGLFHPVKPHRIKRVLRSHLILFDFLLHATAAAPDWLPSVSSRNASEAGELWY</sequence>
<dbReference type="PANTHER" id="PTHR11705">
    <property type="entry name" value="PROTEASE FAMILY M14 CARBOXYPEPTIDASE A,B"/>
    <property type="match status" value="1"/>
</dbReference>
<evidence type="ECO:0000313" key="10">
    <source>
        <dbReference type="EMBL" id="RVU37408.1"/>
    </source>
</evidence>
<evidence type="ECO:0000259" key="9">
    <source>
        <dbReference type="PROSITE" id="PS52035"/>
    </source>
</evidence>
<dbReference type="InterPro" id="IPR057246">
    <property type="entry name" value="CARBOXYPEPT_ZN_1"/>
</dbReference>
<comment type="cofactor">
    <cofactor evidence="1">
        <name>Zn(2+)</name>
        <dbReference type="ChEBI" id="CHEBI:29105"/>
    </cofactor>
</comment>
<evidence type="ECO:0000256" key="8">
    <source>
        <dbReference type="PROSITE-ProRule" id="PRU01379"/>
    </source>
</evidence>
<dbReference type="PANTHER" id="PTHR11705:SF143">
    <property type="entry name" value="SLL0236 PROTEIN"/>
    <property type="match status" value="1"/>
</dbReference>
<gene>
    <name evidence="10" type="ORF">EOE67_11050</name>
</gene>
<keyword evidence="3" id="KW-0645">Protease</keyword>
<dbReference type="Proteomes" id="UP000283077">
    <property type="component" value="Unassembled WGS sequence"/>
</dbReference>
<dbReference type="OrthoDB" id="9779324at2"/>